<proteinExistence type="predicted"/>
<dbReference type="EMBL" id="KZ060433">
    <property type="protein sequence ID" value="PIO12303.1"/>
    <property type="molecule type" value="Genomic_DNA"/>
</dbReference>
<keyword evidence="3" id="KW-1185">Reference proteome</keyword>
<reference evidence="3" key="1">
    <citation type="journal article" date="2017" name="Nat. Commun.">
        <title>The North American bullfrog draft genome provides insight into hormonal regulation of long noncoding RNA.</title>
        <authorList>
            <person name="Hammond S.A."/>
            <person name="Warren R.L."/>
            <person name="Vandervalk B.P."/>
            <person name="Kucuk E."/>
            <person name="Khan H."/>
            <person name="Gibb E.A."/>
            <person name="Pandoh P."/>
            <person name="Kirk H."/>
            <person name="Zhao Y."/>
            <person name="Jones M."/>
            <person name="Mungall A.J."/>
            <person name="Coope R."/>
            <person name="Pleasance S."/>
            <person name="Moore R.A."/>
            <person name="Holt R.A."/>
            <person name="Round J.M."/>
            <person name="Ohora S."/>
            <person name="Walle B.V."/>
            <person name="Veldhoen N."/>
            <person name="Helbing C.C."/>
            <person name="Birol I."/>
        </authorList>
    </citation>
    <scope>NUCLEOTIDE SEQUENCE [LARGE SCALE GENOMIC DNA]</scope>
</reference>
<feature type="region of interest" description="Disordered" evidence="1">
    <location>
        <begin position="55"/>
        <end position="82"/>
    </location>
</feature>
<name>A0A2G9QB67_AQUCT</name>
<evidence type="ECO:0000313" key="2">
    <source>
        <dbReference type="EMBL" id="PIO12303.1"/>
    </source>
</evidence>
<dbReference type="Proteomes" id="UP000228934">
    <property type="component" value="Unassembled WGS sequence"/>
</dbReference>
<evidence type="ECO:0000256" key="1">
    <source>
        <dbReference type="SAM" id="MobiDB-lite"/>
    </source>
</evidence>
<dbReference type="AlphaFoldDB" id="A0A2G9QB67"/>
<evidence type="ECO:0000313" key="3">
    <source>
        <dbReference type="Proteomes" id="UP000228934"/>
    </source>
</evidence>
<sequence length="112" mass="12525">MDKDVVFCQSSQGPCISEEIDYFQEEDSGHMTLDESSNHDLPKEDEITFVQNDQEIQDVPSDGDDTMSTKNHDDLLSSSSSRQVFNSSTVGDMLSALMQCCADLQTRITLHQ</sequence>
<protein>
    <submittedName>
        <fullName evidence="2">Uncharacterized protein</fullName>
    </submittedName>
</protein>
<accession>A0A2G9QB67</accession>
<gene>
    <name evidence="2" type="ORF">AB205_0046150</name>
</gene>
<organism evidence="2 3">
    <name type="scientific">Aquarana catesbeiana</name>
    <name type="common">American bullfrog</name>
    <name type="synonym">Rana catesbeiana</name>
    <dbReference type="NCBI Taxonomy" id="8400"/>
    <lineage>
        <taxon>Eukaryota</taxon>
        <taxon>Metazoa</taxon>
        <taxon>Chordata</taxon>
        <taxon>Craniata</taxon>
        <taxon>Vertebrata</taxon>
        <taxon>Euteleostomi</taxon>
        <taxon>Amphibia</taxon>
        <taxon>Batrachia</taxon>
        <taxon>Anura</taxon>
        <taxon>Neobatrachia</taxon>
        <taxon>Ranoidea</taxon>
        <taxon>Ranidae</taxon>
        <taxon>Aquarana</taxon>
    </lineage>
</organism>